<organism evidence="1 2">
    <name type="scientific">Butyricicoccus porcorum</name>
    <dbReference type="NCBI Taxonomy" id="1945634"/>
    <lineage>
        <taxon>Bacteria</taxon>
        <taxon>Bacillati</taxon>
        <taxon>Bacillota</taxon>
        <taxon>Clostridia</taxon>
        <taxon>Eubacteriales</taxon>
        <taxon>Butyricicoccaceae</taxon>
        <taxon>Butyricicoccus</taxon>
    </lineage>
</organism>
<protein>
    <recommendedName>
        <fullName evidence="3">Pyrroline-5-carboxylate reductase catalytic N-terminal domain-containing protein</fullName>
    </recommendedName>
</protein>
<evidence type="ECO:0000313" key="1">
    <source>
        <dbReference type="EMBL" id="OUM21267.1"/>
    </source>
</evidence>
<accession>A0A252F666</accession>
<evidence type="ECO:0008006" key="3">
    <source>
        <dbReference type="Google" id="ProtNLM"/>
    </source>
</evidence>
<name>A0A252F666_9FIRM</name>
<gene>
    <name evidence="1" type="ORF">CBW42_01465</name>
</gene>
<comment type="caution">
    <text evidence="1">The sequence shown here is derived from an EMBL/GenBank/DDBJ whole genome shotgun (WGS) entry which is preliminary data.</text>
</comment>
<keyword evidence="2" id="KW-1185">Reference proteome</keyword>
<evidence type="ECO:0000313" key="2">
    <source>
        <dbReference type="Proteomes" id="UP000194903"/>
    </source>
</evidence>
<proteinExistence type="predicted"/>
<dbReference type="AlphaFoldDB" id="A0A252F666"/>
<dbReference type="Gene3D" id="3.40.50.720">
    <property type="entry name" value="NAD(P)-binding Rossmann-like Domain"/>
    <property type="match status" value="1"/>
</dbReference>
<dbReference type="Proteomes" id="UP000194903">
    <property type="component" value="Unassembled WGS sequence"/>
</dbReference>
<dbReference type="EMBL" id="NHOC01000002">
    <property type="protein sequence ID" value="OUM21267.1"/>
    <property type="molecule type" value="Genomic_DNA"/>
</dbReference>
<reference evidence="1 2" key="1">
    <citation type="submission" date="2017-05" db="EMBL/GenBank/DDBJ databases">
        <title>Butyricicoccus porcorum sp. nov. a butyrate-producing bacterium from the swine intestinal tract.</title>
        <authorList>
            <person name="Trachsel J."/>
            <person name="Humphrey S."/>
            <person name="Allen H.K."/>
        </authorList>
    </citation>
    <scope>NUCLEOTIDE SEQUENCE [LARGE SCALE GENOMIC DNA]</scope>
    <source>
        <strain evidence="1">BB10</strain>
    </source>
</reference>
<sequence length="153" mass="17101">MIGMTEFSERILDGILKNNVVTPKHIHIAEKDAIRREHYLGLGIDCAPDVSASMLRSEIMIVSSARQEFSTLLSSICGTTRGRVLVSTIPGRSCEYIQDRVAKATNVVCVESEQREDGTQLSRLTYSKRFPNHMKSAVEDIFRSIGEIETVQL</sequence>